<accession>A0A3R5UTI6</accession>
<evidence type="ECO:0000313" key="3">
    <source>
        <dbReference type="Proteomes" id="UP000287502"/>
    </source>
</evidence>
<evidence type="ECO:0000259" key="1">
    <source>
        <dbReference type="Pfam" id="PF07238"/>
    </source>
</evidence>
<proteinExistence type="predicted"/>
<dbReference type="Pfam" id="PF07238">
    <property type="entry name" value="PilZ"/>
    <property type="match status" value="1"/>
</dbReference>
<evidence type="ECO:0000313" key="2">
    <source>
        <dbReference type="EMBL" id="QAR32087.1"/>
    </source>
</evidence>
<sequence>MLKDCIFEKGEFISVFSGYYENENGAAPDHEILFGAGQFFDNCFTDIPGSKPAEDFSNAVRDAGQNGQTVVVPLTRAIAWALCRICDDIKNSPVKQGSHARLLEALELLRKPLKKLETTDGSEVRDMFRFIKNNDTTAKLLNSYKGLRVFHSAEILEICGDDRIIMQVHPEQIKALEIEGYTCITHKLLPQQITADVKSMDSASGVVEFVNLVILKKPFDRRKIYRLQPEKPITAVLFAEGNRTEVEIVDVSLRGISLRLRENTVGSESEVRISFTLPLDEGKEMILRGKLKYIFCEEICKMGLETFPDHSQEALIKRYLIERMKKIEKELT</sequence>
<name>A0A3R5UTI6_9BACT</name>
<dbReference type="EMBL" id="CP035108">
    <property type="protein sequence ID" value="QAR32087.1"/>
    <property type="molecule type" value="Genomic_DNA"/>
</dbReference>
<protein>
    <submittedName>
        <fullName evidence="2">PilZ domain-containing protein</fullName>
    </submittedName>
</protein>
<reference evidence="2 3" key="1">
    <citation type="submission" date="2019-01" db="EMBL/GenBank/DDBJ databases">
        <title>Geovibrio thiophilus DSM 11263, complete genome.</title>
        <authorList>
            <person name="Spring S."/>
            <person name="Bunk B."/>
            <person name="Sproer C."/>
        </authorList>
    </citation>
    <scope>NUCLEOTIDE SEQUENCE [LARGE SCALE GENOMIC DNA]</scope>
    <source>
        <strain evidence="2 3">DSM 11263</strain>
    </source>
</reference>
<feature type="domain" description="PilZ" evidence="1">
    <location>
        <begin position="220"/>
        <end position="321"/>
    </location>
</feature>
<dbReference type="AlphaFoldDB" id="A0A3R5UTI6"/>
<organism evidence="2 3">
    <name type="scientific">Geovibrio thiophilus</name>
    <dbReference type="NCBI Taxonomy" id="139438"/>
    <lineage>
        <taxon>Bacteria</taxon>
        <taxon>Pseudomonadati</taxon>
        <taxon>Deferribacterota</taxon>
        <taxon>Deferribacteres</taxon>
        <taxon>Deferribacterales</taxon>
        <taxon>Geovibrionaceae</taxon>
        <taxon>Geovibrio</taxon>
    </lineage>
</organism>
<dbReference type="InterPro" id="IPR009875">
    <property type="entry name" value="PilZ_domain"/>
</dbReference>
<dbReference type="SUPFAM" id="SSF141371">
    <property type="entry name" value="PilZ domain-like"/>
    <property type="match status" value="1"/>
</dbReference>
<dbReference type="Proteomes" id="UP000287502">
    <property type="component" value="Chromosome"/>
</dbReference>
<dbReference type="RefSeq" id="WP_128465374.1">
    <property type="nucleotide sequence ID" value="NZ_CP035108.1"/>
</dbReference>
<gene>
    <name evidence="2" type="ORF">EP073_01315</name>
</gene>
<dbReference type="OrthoDB" id="5332664at2"/>
<keyword evidence="3" id="KW-1185">Reference proteome</keyword>
<dbReference type="KEGG" id="gtl:EP073_01315"/>
<dbReference type="Gene3D" id="2.40.10.220">
    <property type="entry name" value="predicted glycosyltransferase like domains"/>
    <property type="match status" value="1"/>
</dbReference>
<dbReference type="GO" id="GO:0035438">
    <property type="term" value="F:cyclic-di-GMP binding"/>
    <property type="evidence" value="ECO:0007669"/>
    <property type="project" value="InterPro"/>
</dbReference>